<evidence type="ECO:0000313" key="2">
    <source>
        <dbReference type="EMBL" id="TLD01856.1"/>
    </source>
</evidence>
<dbReference type="Gene3D" id="2.170.130.30">
    <property type="match status" value="1"/>
</dbReference>
<proteinExistence type="predicted"/>
<sequence>MKKDLLILAFAAIIIIVLFKGTKFQSVEDYYLTHVDDITEDSQTVTLSIRCDTILDNWDQLKPELQDEKYVPADGVILAPTKYVLRPKDTVFDILNRATRHEKIHMEYQGAQDNVYGSAYIQGINFLYEYSCGPLSGWMYRVNGAFPDYGCSRYKPKDKDIIEFVYTCDLGRDIGGSFDTQNDSKATETEE</sequence>
<accession>A0A4U8QLS0</accession>
<evidence type="ECO:0000313" key="3">
    <source>
        <dbReference type="Proteomes" id="UP000306509"/>
    </source>
</evidence>
<dbReference type="Proteomes" id="UP000306509">
    <property type="component" value="Unassembled WGS sequence"/>
</dbReference>
<protein>
    <recommendedName>
        <fullName evidence="1">Transcobalamin-like C-terminal domain-containing protein</fullName>
    </recommendedName>
</protein>
<reference evidence="2 3" key="1">
    <citation type="journal article" date="2019" name="Anaerobe">
        <title>Detection of Robinsoniella peoriensis in multiple bone samples of a trauma patient.</title>
        <authorList>
            <person name="Schrottner P."/>
            <person name="Hartwich K."/>
            <person name="Bunk B."/>
            <person name="Schober I."/>
            <person name="Helbig S."/>
            <person name="Rudolph W.W."/>
            <person name="Gunzer F."/>
        </authorList>
    </citation>
    <scope>NUCLEOTIDE SEQUENCE [LARGE SCALE GENOMIC DNA]</scope>
    <source>
        <strain evidence="2 3">DSM 106044</strain>
    </source>
</reference>
<organism evidence="2 3">
    <name type="scientific">Robinsoniella peoriensis</name>
    <dbReference type="NCBI Taxonomy" id="180332"/>
    <lineage>
        <taxon>Bacteria</taxon>
        <taxon>Bacillati</taxon>
        <taxon>Bacillota</taxon>
        <taxon>Clostridia</taxon>
        <taxon>Lachnospirales</taxon>
        <taxon>Lachnospiraceae</taxon>
        <taxon>Robinsoniella</taxon>
    </lineage>
</organism>
<dbReference type="AlphaFoldDB" id="A0A4U8QLS0"/>
<dbReference type="STRING" id="180332.GCA_000797495_04335"/>
<name>A0A4U8QLS0_9FIRM</name>
<comment type="caution">
    <text evidence="2">The sequence shown here is derived from an EMBL/GenBank/DDBJ whole genome shotgun (WGS) entry which is preliminary data.</text>
</comment>
<dbReference type="RefSeq" id="WP_027292017.1">
    <property type="nucleotide sequence ID" value="NZ_CABMJZ010000136.1"/>
</dbReference>
<dbReference type="Pfam" id="PF14478">
    <property type="entry name" value="DUF4430"/>
    <property type="match status" value="1"/>
</dbReference>
<dbReference type="InterPro" id="IPR027954">
    <property type="entry name" value="Transcobalamin-like_C"/>
</dbReference>
<feature type="domain" description="Transcobalamin-like C-terminal" evidence="1">
    <location>
        <begin position="89"/>
        <end position="167"/>
    </location>
</feature>
<evidence type="ECO:0000259" key="1">
    <source>
        <dbReference type="Pfam" id="PF14478"/>
    </source>
</evidence>
<keyword evidence="3" id="KW-1185">Reference proteome</keyword>
<dbReference type="EMBL" id="QGQD01000025">
    <property type="protein sequence ID" value="TLD01856.1"/>
    <property type="molecule type" value="Genomic_DNA"/>
</dbReference>
<dbReference type="OrthoDB" id="2356646at2"/>
<gene>
    <name evidence="2" type="ORF">DSM106044_01225</name>
</gene>